<sequence length="256" mass="25626">MISRTTAQIRRVVCGSLFASLLTLGHASPGGTLPAVVDSKGFALAIGYGIQADKWASATVTTTTTAAPPPLSIHFDELDIAPNEARLLEIEDLARRAFATTTAPSPLDLPTITAHPTILLGPPGAQTPAVYTTDSAGEPVYVIAGSSTILVDDVTSDSLQPGILTISTRPGGRPPLSEASTTRATESSATSSALTLSVASPTTSTGSQNPTGTGKSSPPTSSSVTLSSTSSVAAAAAHTQAGGVLVALAGMAHLLV</sequence>
<keyword evidence="2" id="KW-0732">Signal</keyword>
<reference evidence="3" key="1">
    <citation type="journal article" date="2020" name="Stud. Mycol.">
        <title>101 Dothideomycetes genomes: a test case for predicting lifestyles and emergence of pathogens.</title>
        <authorList>
            <person name="Haridas S."/>
            <person name="Albert R."/>
            <person name="Binder M."/>
            <person name="Bloem J."/>
            <person name="Labutti K."/>
            <person name="Salamov A."/>
            <person name="Andreopoulos B."/>
            <person name="Baker S."/>
            <person name="Barry K."/>
            <person name="Bills G."/>
            <person name="Bluhm B."/>
            <person name="Cannon C."/>
            <person name="Castanera R."/>
            <person name="Culley D."/>
            <person name="Daum C."/>
            <person name="Ezra D."/>
            <person name="Gonzalez J."/>
            <person name="Henrissat B."/>
            <person name="Kuo A."/>
            <person name="Liang C."/>
            <person name="Lipzen A."/>
            <person name="Lutzoni F."/>
            <person name="Magnuson J."/>
            <person name="Mondo S."/>
            <person name="Nolan M."/>
            <person name="Ohm R."/>
            <person name="Pangilinan J."/>
            <person name="Park H.-J."/>
            <person name="Ramirez L."/>
            <person name="Alfaro M."/>
            <person name="Sun H."/>
            <person name="Tritt A."/>
            <person name="Yoshinaga Y."/>
            <person name="Zwiers L.-H."/>
            <person name="Turgeon B."/>
            <person name="Goodwin S."/>
            <person name="Spatafora J."/>
            <person name="Crous P."/>
            <person name="Grigoriev I."/>
        </authorList>
    </citation>
    <scope>NUCLEOTIDE SEQUENCE</scope>
    <source>
        <strain evidence="3">CBS 260.36</strain>
    </source>
</reference>
<evidence type="ECO:0000313" key="4">
    <source>
        <dbReference type="Proteomes" id="UP000799439"/>
    </source>
</evidence>
<evidence type="ECO:0000313" key="3">
    <source>
        <dbReference type="EMBL" id="KAF2149999.1"/>
    </source>
</evidence>
<evidence type="ECO:0000256" key="1">
    <source>
        <dbReference type="SAM" id="MobiDB-lite"/>
    </source>
</evidence>
<dbReference type="Proteomes" id="UP000799439">
    <property type="component" value="Unassembled WGS sequence"/>
</dbReference>
<dbReference type="AlphaFoldDB" id="A0A9P4MHG9"/>
<evidence type="ECO:0000256" key="2">
    <source>
        <dbReference type="SAM" id="SignalP"/>
    </source>
</evidence>
<protein>
    <submittedName>
        <fullName evidence="3">Uncharacterized protein</fullName>
    </submittedName>
</protein>
<keyword evidence="4" id="KW-1185">Reference proteome</keyword>
<feature type="signal peptide" evidence="2">
    <location>
        <begin position="1"/>
        <end position="27"/>
    </location>
</feature>
<feature type="chain" id="PRO_5040482535" evidence="2">
    <location>
        <begin position="28"/>
        <end position="256"/>
    </location>
</feature>
<comment type="caution">
    <text evidence="3">The sequence shown here is derived from an EMBL/GenBank/DDBJ whole genome shotgun (WGS) entry which is preliminary data.</text>
</comment>
<name>A0A9P4MHG9_9PEZI</name>
<feature type="compositionally biased region" description="Low complexity" evidence="1">
    <location>
        <begin position="176"/>
        <end position="225"/>
    </location>
</feature>
<dbReference type="EMBL" id="ML996090">
    <property type="protein sequence ID" value="KAF2149999.1"/>
    <property type="molecule type" value="Genomic_DNA"/>
</dbReference>
<feature type="region of interest" description="Disordered" evidence="1">
    <location>
        <begin position="162"/>
        <end position="225"/>
    </location>
</feature>
<gene>
    <name evidence="3" type="ORF">K461DRAFT_37812</name>
</gene>
<proteinExistence type="predicted"/>
<accession>A0A9P4MHG9</accession>
<organism evidence="3 4">
    <name type="scientific">Myriangium duriaei CBS 260.36</name>
    <dbReference type="NCBI Taxonomy" id="1168546"/>
    <lineage>
        <taxon>Eukaryota</taxon>
        <taxon>Fungi</taxon>
        <taxon>Dikarya</taxon>
        <taxon>Ascomycota</taxon>
        <taxon>Pezizomycotina</taxon>
        <taxon>Dothideomycetes</taxon>
        <taxon>Dothideomycetidae</taxon>
        <taxon>Myriangiales</taxon>
        <taxon>Myriangiaceae</taxon>
        <taxon>Myriangium</taxon>
    </lineage>
</organism>